<sequence>WPRALAKLLPAERPFLDAVIDGSGGDIVIRTVPLLKPGGVILMYGMTLSPVLDWPMQAVFKNIELRGTTAGSRAEFADMVKFVGEKKIRPVVSRTVKGLECVDAIEGLFEELKAGKQFGKLVIEV</sequence>
<dbReference type="EMBL" id="GL876976">
    <property type="protein sequence ID" value="KLU90985.1"/>
    <property type="molecule type" value="Genomic_DNA"/>
</dbReference>
<dbReference type="PANTHER" id="PTHR45033:SF3">
    <property type="entry name" value="DEHYDROGENASE, PUTATIVE (AFU_ORTHOLOGUE AFUA_2G13270)-RELATED"/>
    <property type="match status" value="1"/>
</dbReference>
<protein>
    <recommendedName>
        <fullName evidence="2">Zinc-binding dehydrogenase</fullName>
    </recommendedName>
</protein>
<dbReference type="SUPFAM" id="SSF51735">
    <property type="entry name" value="NAD(P)-binding Rossmann-fold domains"/>
    <property type="match status" value="1"/>
</dbReference>
<proteinExistence type="predicted"/>
<evidence type="ECO:0008006" key="2">
    <source>
        <dbReference type="Google" id="ProtNLM"/>
    </source>
</evidence>
<dbReference type="OrthoDB" id="449487at2759"/>
<accession>A0A0H2U3R7</accession>
<dbReference type="Gene3D" id="3.40.50.720">
    <property type="entry name" value="NAD(P)-binding Rossmann-like Domain"/>
    <property type="match status" value="1"/>
</dbReference>
<reference evidence="1" key="1">
    <citation type="submission" date="2010-05" db="EMBL/GenBank/DDBJ databases">
        <title>The Genome Sequence of Magnaporthe poae strain ATCC 64411.</title>
        <authorList>
            <consortium name="The Broad Institute Genome Sequencing Platform"/>
            <consortium name="Broad Institute Genome Sequencing Center for Infectious Disease"/>
            <person name="Ma L.-J."/>
            <person name="Dead R."/>
            <person name="Young S."/>
            <person name="Zeng Q."/>
            <person name="Koehrsen M."/>
            <person name="Alvarado L."/>
            <person name="Berlin A."/>
            <person name="Chapman S.B."/>
            <person name="Chen Z."/>
            <person name="Freedman E."/>
            <person name="Gellesch M."/>
            <person name="Goldberg J."/>
            <person name="Griggs A."/>
            <person name="Gujja S."/>
            <person name="Heilman E.R."/>
            <person name="Heiman D."/>
            <person name="Hepburn T."/>
            <person name="Howarth C."/>
            <person name="Jen D."/>
            <person name="Larson L."/>
            <person name="Mehta T."/>
            <person name="Neiman D."/>
            <person name="Pearson M."/>
            <person name="Roberts A."/>
            <person name="Saif S."/>
            <person name="Shea T."/>
            <person name="Shenoy N."/>
            <person name="Sisk P."/>
            <person name="Stolte C."/>
            <person name="Sykes S."/>
            <person name="Walk T."/>
            <person name="White J."/>
            <person name="Yandava C."/>
            <person name="Haas B."/>
            <person name="Nusbaum C."/>
            <person name="Birren B."/>
        </authorList>
    </citation>
    <scope>NUCLEOTIDE SEQUENCE</scope>
    <source>
        <strain evidence="1">ATCC 64411</strain>
    </source>
</reference>
<reference evidence="1" key="2">
    <citation type="submission" date="2011-03" db="EMBL/GenBank/DDBJ databases">
        <title>Annotation of Magnaporthe poae ATCC 64411.</title>
        <authorList>
            <person name="Ma L.-J."/>
            <person name="Dead R."/>
            <person name="Young S.K."/>
            <person name="Zeng Q."/>
            <person name="Gargeya S."/>
            <person name="Fitzgerald M."/>
            <person name="Haas B."/>
            <person name="Abouelleil A."/>
            <person name="Alvarado L."/>
            <person name="Arachchi H.M."/>
            <person name="Berlin A."/>
            <person name="Brown A."/>
            <person name="Chapman S.B."/>
            <person name="Chen Z."/>
            <person name="Dunbar C."/>
            <person name="Freedman E."/>
            <person name="Gearin G."/>
            <person name="Gellesch M."/>
            <person name="Goldberg J."/>
            <person name="Griggs A."/>
            <person name="Gujja S."/>
            <person name="Heiman D."/>
            <person name="Howarth C."/>
            <person name="Larson L."/>
            <person name="Lui A."/>
            <person name="MacDonald P.J.P."/>
            <person name="Mehta T."/>
            <person name="Montmayeur A."/>
            <person name="Murphy C."/>
            <person name="Neiman D."/>
            <person name="Pearson M."/>
            <person name="Priest M."/>
            <person name="Roberts A."/>
            <person name="Saif S."/>
            <person name="Shea T."/>
            <person name="Shenoy N."/>
            <person name="Sisk P."/>
            <person name="Stolte C."/>
            <person name="Sykes S."/>
            <person name="Yandava C."/>
            <person name="Wortman J."/>
            <person name="Nusbaum C."/>
            <person name="Birren B."/>
        </authorList>
    </citation>
    <scope>NUCLEOTIDE SEQUENCE</scope>
    <source>
        <strain evidence="1">ATCC 64411</strain>
    </source>
</reference>
<dbReference type="InterPro" id="IPR036291">
    <property type="entry name" value="NAD(P)-bd_dom_sf"/>
</dbReference>
<feature type="non-terminal residue" evidence="1">
    <location>
        <position position="1"/>
    </location>
</feature>
<dbReference type="Pfam" id="PF13602">
    <property type="entry name" value="ADH_zinc_N_2"/>
    <property type="match status" value="1"/>
</dbReference>
<dbReference type="Gene3D" id="3.90.180.10">
    <property type="entry name" value="Medium-chain alcohol dehydrogenases, catalytic domain"/>
    <property type="match status" value="1"/>
</dbReference>
<evidence type="ECO:0000313" key="1">
    <source>
        <dbReference type="EMBL" id="KLU90985.1"/>
    </source>
</evidence>
<organism evidence="1">
    <name type="scientific">Magnaporthiopsis poae (strain ATCC 64411 / 73-15)</name>
    <name type="common">Kentucky bluegrass fungus</name>
    <name type="synonym">Magnaporthe poae</name>
    <dbReference type="NCBI Taxonomy" id="644358"/>
    <lineage>
        <taxon>Eukaryota</taxon>
        <taxon>Fungi</taxon>
        <taxon>Dikarya</taxon>
        <taxon>Ascomycota</taxon>
        <taxon>Pezizomycotina</taxon>
        <taxon>Sordariomycetes</taxon>
        <taxon>Sordariomycetidae</taxon>
        <taxon>Magnaporthales</taxon>
        <taxon>Magnaporthaceae</taxon>
        <taxon>Magnaporthiopsis</taxon>
    </lineage>
</organism>
<dbReference type="AlphaFoldDB" id="A0A0H2U3R7"/>
<dbReference type="PANTHER" id="PTHR45033">
    <property type="match status" value="1"/>
</dbReference>
<dbReference type="InterPro" id="IPR052711">
    <property type="entry name" value="Zinc_ADH-like"/>
</dbReference>
<name>A0A0H2U3R7_MAGP6</name>
<dbReference type="VEuPathDB" id="FungiDB:MAPG_09510"/>
<gene>
    <name evidence="1" type="ORF">MAPG_09510</name>
</gene>